<keyword evidence="2" id="KW-1133">Transmembrane helix</keyword>
<feature type="compositionally biased region" description="Polar residues" evidence="1">
    <location>
        <begin position="236"/>
        <end position="248"/>
    </location>
</feature>
<keyword evidence="2" id="KW-0812">Transmembrane</keyword>
<name>A0A6J8DXE8_MYTCO</name>
<reference evidence="3 4" key="1">
    <citation type="submission" date="2020-06" db="EMBL/GenBank/DDBJ databases">
        <authorList>
            <person name="Li R."/>
            <person name="Bekaert M."/>
        </authorList>
    </citation>
    <scope>NUCLEOTIDE SEQUENCE [LARGE SCALE GENOMIC DNA]</scope>
    <source>
        <strain evidence="4">wild</strain>
    </source>
</reference>
<dbReference type="EMBL" id="CACVKT020007974">
    <property type="protein sequence ID" value="CAC5412101.1"/>
    <property type="molecule type" value="Genomic_DNA"/>
</dbReference>
<organism evidence="3 4">
    <name type="scientific">Mytilus coruscus</name>
    <name type="common">Sea mussel</name>
    <dbReference type="NCBI Taxonomy" id="42192"/>
    <lineage>
        <taxon>Eukaryota</taxon>
        <taxon>Metazoa</taxon>
        <taxon>Spiralia</taxon>
        <taxon>Lophotrochozoa</taxon>
        <taxon>Mollusca</taxon>
        <taxon>Bivalvia</taxon>
        <taxon>Autobranchia</taxon>
        <taxon>Pteriomorphia</taxon>
        <taxon>Mytilida</taxon>
        <taxon>Mytiloidea</taxon>
        <taxon>Mytilidae</taxon>
        <taxon>Mytilinae</taxon>
        <taxon>Mytilus</taxon>
    </lineage>
</organism>
<accession>A0A6J8DXE8</accession>
<dbReference type="AlphaFoldDB" id="A0A6J8DXE8"/>
<evidence type="ECO:0000313" key="3">
    <source>
        <dbReference type="EMBL" id="CAC5412101.1"/>
    </source>
</evidence>
<evidence type="ECO:0008006" key="5">
    <source>
        <dbReference type="Google" id="ProtNLM"/>
    </source>
</evidence>
<keyword evidence="4" id="KW-1185">Reference proteome</keyword>
<evidence type="ECO:0000256" key="2">
    <source>
        <dbReference type="SAM" id="Phobius"/>
    </source>
</evidence>
<evidence type="ECO:0000313" key="4">
    <source>
        <dbReference type="Proteomes" id="UP000507470"/>
    </source>
</evidence>
<keyword evidence="2" id="KW-0472">Membrane</keyword>
<proteinExistence type="predicted"/>
<feature type="region of interest" description="Disordered" evidence="1">
    <location>
        <begin position="216"/>
        <end position="248"/>
    </location>
</feature>
<feature type="transmembrane region" description="Helical" evidence="2">
    <location>
        <begin position="127"/>
        <end position="147"/>
    </location>
</feature>
<protein>
    <recommendedName>
        <fullName evidence="5">MEGF10_11</fullName>
    </recommendedName>
</protein>
<dbReference type="OrthoDB" id="6126620at2759"/>
<dbReference type="Proteomes" id="UP000507470">
    <property type="component" value="Unassembled WGS sequence"/>
</dbReference>
<sequence>MCYRKECVNGFESFDGSPCKPCPKGLWGVECANRCSCTKDQICDHILGCINIQIDMPEETTVISGKTDRLKFTSTMTEFIWFTTFLSHSIKPFTVRGKDSTVWISALKTTSTTSKPNKNDIGLHNEIFIYSICAGAFAFVILLCTVCQRHYKQIYNYFRRNTPDNDRITNVQENILEDVPSVEIEGIYEVIDESNMIDNFDNTENLDVHATKDETECPLDSNSYPNRYSPVKKDPNINNSNRSKSVFF</sequence>
<gene>
    <name evidence="3" type="ORF">MCOR_45120</name>
</gene>
<dbReference type="Gene3D" id="2.170.300.10">
    <property type="entry name" value="Tie2 ligand-binding domain superfamily"/>
    <property type="match status" value="1"/>
</dbReference>
<evidence type="ECO:0000256" key="1">
    <source>
        <dbReference type="SAM" id="MobiDB-lite"/>
    </source>
</evidence>